<keyword evidence="3" id="KW-1185">Reference proteome</keyword>
<proteinExistence type="predicted"/>
<feature type="domain" description="Calcineurin-like phosphoesterase" evidence="1">
    <location>
        <begin position="67"/>
        <end position="279"/>
    </location>
</feature>
<accession>A0A229UTE1</accession>
<sequence>MMSRRHFIKKMLYSLGLLTLGTAASIPLVRRWNVEAEPEKPESNNVEIAEPGIQDEASLPKPPLLTLFLLSDLHISVGESSMTDKLHLALKDLSEWETQLDTIILGGDLTDFGRESDYKLLQSILDQYQLPPLYANMGNHDYYDIWLNGKGAFSTETMPNGKTDAMSRERFMKFIGYSDQPYTDVWLNGVHLIMVSQESYAEEKPEVGEGAWYSDEQLAWLRETMKAHEDGKPAFVFIHQPLPEPGSDGRTHQLIRANAFREILAPYRNVFVLSGHTHRNFVGENHYNQQNTFHWFNNASVGRTRSILPGQTNSAAQGLFIQVFPHEVVLRGREFSNRTWIDSAQWAIPVT</sequence>
<dbReference type="AlphaFoldDB" id="A0A229UTE1"/>
<reference evidence="2 3" key="1">
    <citation type="submission" date="2017-07" db="EMBL/GenBank/DDBJ databases">
        <title>Genome sequencing and assembly of Paenibacillus rigui.</title>
        <authorList>
            <person name="Mayilraj S."/>
        </authorList>
    </citation>
    <scope>NUCLEOTIDE SEQUENCE [LARGE SCALE GENOMIC DNA]</scope>
    <source>
        <strain evidence="2 3">JCM 16352</strain>
    </source>
</reference>
<dbReference type="PANTHER" id="PTHR43143">
    <property type="entry name" value="METALLOPHOSPHOESTERASE, CALCINEURIN SUPERFAMILY"/>
    <property type="match status" value="1"/>
</dbReference>
<dbReference type="InterPro" id="IPR004843">
    <property type="entry name" value="Calcineurin-like_PHP"/>
</dbReference>
<gene>
    <name evidence="2" type="ORF">CF651_08015</name>
</gene>
<dbReference type="Pfam" id="PF00149">
    <property type="entry name" value="Metallophos"/>
    <property type="match status" value="1"/>
</dbReference>
<dbReference type="OrthoDB" id="1645838at2"/>
<evidence type="ECO:0000259" key="1">
    <source>
        <dbReference type="Pfam" id="PF00149"/>
    </source>
</evidence>
<name>A0A229UTE1_9BACL</name>
<dbReference type="EMBL" id="NMQW01000012">
    <property type="protein sequence ID" value="OXM86786.1"/>
    <property type="molecule type" value="Genomic_DNA"/>
</dbReference>
<evidence type="ECO:0000313" key="3">
    <source>
        <dbReference type="Proteomes" id="UP000215509"/>
    </source>
</evidence>
<dbReference type="SUPFAM" id="SSF56300">
    <property type="entry name" value="Metallo-dependent phosphatases"/>
    <property type="match status" value="1"/>
</dbReference>
<dbReference type="InterPro" id="IPR029052">
    <property type="entry name" value="Metallo-depent_PP-like"/>
</dbReference>
<protein>
    <submittedName>
        <fullName evidence="2">Phosphohydrolase</fullName>
    </submittedName>
</protein>
<comment type="caution">
    <text evidence="2">The sequence shown here is derived from an EMBL/GenBank/DDBJ whole genome shotgun (WGS) entry which is preliminary data.</text>
</comment>
<dbReference type="Proteomes" id="UP000215509">
    <property type="component" value="Unassembled WGS sequence"/>
</dbReference>
<keyword evidence="2" id="KW-0378">Hydrolase</keyword>
<dbReference type="Gene3D" id="3.60.21.10">
    <property type="match status" value="1"/>
</dbReference>
<dbReference type="RefSeq" id="WP_094014335.1">
    <property type="nucleotide sequence ID" value="NZ_NMQW01000012.1"/>
</dbReference>
<dbReference type="InterPro" id="IPR051918">
    <property type="entry name" value="STPP_CPPED1"/>
</dbReference>
<evidence type="ECO:0000313" key="2">
    <source>
        <dbReference type="EMBL" id="OXM86786.1"/>
    </source>
</evidence>
<organism evidence="2 3">
    <name type="scientific">Paenibacillus rigui</name>
    <dbReference type="NCBI Taxonomy" id="554312"/>
    <lineage>
        <taxon>Bacteria</taxon>
        <taxon>Bacillati</taxon>
        <taxon>Bacillota</taxon>
        <taxon>Bacilli</taxon>
        <taxon>Bacillales</taxon>
        <taxon>Paenibacillaceae</taxon>
        <taxon>Paenibacillus</taxon>
    </lineage>
</organism>
<dbReference type="GO" id="GO:0016787">
    <property type="term" value="F:hydrolase activity"/>
    <property type="evidence" value="ECO:0007669"/>
    <property type="project" value="UniProtKB-KW"/>
</dbReference>
<dbReference type="PANTHER" id="PTHR43143:SF1">
    <property type="entry name" value="SERINE_THREONINE-PROTEIN PHOSPHATASE CPPED1"/>
    <property type="match status" value="1"/>
</dbReference>